<dbReference type="InterPro" id="IPR003593">
    <property type="entry name" value="AAA+_ATPase"/>
</dbReference>
<proteinExistence type="predicted"/>
<dbReference type="HOGENOM" id="CLU_004471_6_3_1"/>
<dbReference type="CDD" id="cd19481">
    <property type="entry name" value="RecA-like_protease"/>
    <property type="match status" value="1"/>
</dbReference>
<reference evidence="5" key="1">
    <citation type="submission" date="2010-07" db="EMBL/GenBank/DDBJ databases">
        <title>The genome sequence of Gaeumannomyces graminis var. tritici strain R3-111a-1.</title>
        <authorList>
            <consortium name="The Broad Institute Genome Sequencing Platform"/>
            <person name="Ma L.-J."/>
            <person name="Dead R."/>
            <person name="Young S."/>
            <person name="Zeng Q."/>
            <person name="Koehrsen M."/>
            <person name="Alvarado L."/>
            <person name="Berlin A."/>
            <person name="Chapman S.B."/>
            <person name="Chen Z."/>
            <person name="Freedman E."/>
            <person name="Gellesch M."/>
            <person name="Goldberg J."/>
            <person name="Griggs A."/>
            <person name="Gujja S."/>
            <person name="Heilman E.R."/>
            <person name="Heiman D."/>
            <person name="Hepburn T."/>
            <person name="Howarth C."/>
            <person name="Jen D."/>
            <person name="Larson L."/>
            <person name="Mehta T."/>
            <person name="Neiman D."/>
            <person name="Pearson M."/>
            <person name="Roberts A."/>
            <person name="Saif S."/>
            <person name="Shea T."/>
            <person name="Shenoy N."/>
            <person name="Sisk P."/>
            <person name="Stolte C."/>
            <person name="Sykes S."/>
            <person name="Walk T."/>
            <person name="White J."/>
            <person name="Yandava C."/>
            <person name="Haas B."/>
            <person name="Nusbaum C."/>
            <person name="Birren B."/>
        </authorList>
    </citation>
    <scope>NUCLEOTIDE SEQUENCE [LARGE SCALE GENOMIC DNA]</scope>
    <source>
        <strain evidence="5">R3-111a-1</strain>
    </source>
</reference>
<feature type="compositionally biased region" description="Basic and acidic residues" evidence="1">
    <location>
        <begin position="412"/>
        <end position="421"/>
    </location>
</feature>
<reference evidence="4" key="5">
    <citation type="submission" date="2018-04" db="UniProtKB">
        <authorList>
            <consortium name="EnsemblFungi"/>
        </authorList>
    </citation>
    <scope>IDENTIFICATION</scope>
    <source>
        <strain evidence="4">R3-111a-1</strain>
    </source>
</reference>
<organism evidence="3">
    <name type="scientific">Gaeumannomyces tritici (strain R3-111a-1)</name>
    <name type="common">Wheat and barley take-all root rot fungus</name>
    <name type="synonym">Gaeumannomyces graminis var. tritici</name>
    <dbReference type="NCBI Taxonomy" id="644352"/>
    <lineage>
        <taxon>Eukaryota</taxon>
        <taxon>Fungi</taxon>
        <taxon>Dikarya</taxon>
        <taxon>Ascomycota</taxon>
        <taxon>Pezizomycotina</taxon>
        <taxon>Sordariomycetes</taxon>
        <taxon>Sordariomycetidae</taxon>
        <taxon>Magnaporthales</taxon>
        <taxon>Magnaporthaceae</taxon>
        <taxon>Gaeumannomyces</taxon>
    </lineage>
</organism>
<evidence type="ECO:0000256" key="1">
    <source>
        <dbReference type="SAM" id="MobiDB-lite"/>
    </source>
</evidence>
<dbReference type="InterPro" id="IPR027417">
    <property type="entry name" value="P-loop_NTPase"/>
</dbReference>
<accession>J3NR65</accession>
<keyword evidence="5" id="KW-1185">Reference proteome</keyword>
<dbReference type="GeneID" id="20344228"/>
<dbReference type="GO" id="GO:0005524">
    <property type="term" value="F:ATP binding"/>
    <property type="evidence" value="ECO:0007669"/>
    <property type="project" value="InterPro"/>
</dbReference>
<feature type="region of interest" description="Disordered" evidence="1">
    <location>
        <begin position="372"/>
        <end position="421"/>
    </location>
</feature>
<dbReference type="Gene3D" id="3.40.50.300">
    <property type="entry name" value="P-loop containing nucleotide triphosphate hydrolases"/>
    <property type="match status" value="1"/>
</dbReference>
<feature type="compositionally biased region" description="Low complexity" evidence="1">
    <location>
        <begin position="669"/>
        <end position="681"/>
    </location>
</feature>
<sequence length="754" mass="84487">MLDREQISETAWKWRCKIKQSVTRGEKTASDFSADDSSIEPAKAGRPGGLSTTAGPTKDPILGSSPSVKMLYEGRSCGDDYVDWVDYPPKQLSKTAARAQDRVAIRLYKVKDKDKPVISGRFALKYHKIDIQNPAMVAALEPILKQEECHLDVNETATFTEPFRPLYFCQDQIVAKYRSLADGDALKPFMHLLVRVLDDVFSDLKAKTAALKEKGLISFKTAWTFFPRDSVVISYARNCEMLCKVVDTAVQKDMCGTSLAIRCKVMRFNGEAFLWDDHNVKIPAFAGNLPIPELPHYPLHFHPDADQVKSRMVSRGAKVLDYQGLTYCCYTGLAIRQAESKNPAEKDCIEKHNVDGRILIDVLGYKKHHLAQGVREDKDPHTTKNTVQGTGRTGAAPGKQAANTNAPAPAKRLTEEEQAKNRQAMLHDENRLMFMYPLMEGYALKNKLWMSFYIEEIRPMVWNDEAYEHLVYDEQQKDLVLSFVENHTQNNRHKELDVIMGKGQGLIILLSGPPGTGKTLTAEAVADKTHRPLFYLQAEDLGINAAALGANIKTIFEMATEWDAVILLDEADVFMAERHPQDIARNELVSIFLRELEYFKGIIFLTTNLYDTIDSAFRSRVSLHLLFKSLNTEARLIVWQKFLGRLPKAESRALASSGEEKSPSGKGKGAAAPDGAAASEGDSGDVQELTQEDIKELAGWQLNGREIKNAVRMVQSWCTHKGYNLTLDRLESGIKVTSPHANKDTKHDTSLYDE</sequence>
<reference evidence="3" key="2">
    <citation type="submission" date="2010-07" db="EMBL/GenBank/DDBJ databases">
        <authorList>
            <consortium name="The Broad Institute Genome Sequencing Platform"/>
            <consortium name="Broad Institute Genome Sequencing Center for Infectious Disease"/>
            <person name="Ma L.-J."/>
            <person name="Dead R."/>
            <person name="Young S."/>
            <person name="Zeng Q."/>
            <person name="Koehrsen M."/>
            <person name="Alvarado L."/>
            <person name="Berlin A."/>
            <person name="Chapman S.B."/>
            <person name="Chen Z."/>
            <person name="Freedman E."/>
            <person name="Gellesch M."/>
            <person name="Goldberg J."/>
            <person name="Griggs A."/>
            <person name="Gujja S."/>
            <person name="Heilman E.R."/>
            <person name="Heiman D."/>
            <person name="Hepburn T."/>
            <person name="Howarth C."/>
            <person name="Jen D."/>
            <person name="Larson L."/>
            <person name="Mehta T."/>
            <person name="Neiman D."/>
            <person name="Pearson M."/>
            <person name="Roberts A."/>
            <person name="Saif S."/>
            <person name="Shea T."/>
            <person name="Shenoy N."/>
            <person name="Sisk P."/>
            <person name="Stolte C."/>
            <person name="Sykes S."/>
            <person name="Walk T."/>
            <person name="White J."/>
            <person name="Yandava C."/>
            <person name="Haas B."/>
            <person name="Nusbaum C."/>
            <person name="Birren B."/>
        </authorList>
    </citation>
    <scope>NUCLEOTIDE SEQUENCE</scope>
    <source>
        <strain evidence="3">R3-111a-1</strain>
    </source>
</reference>
<dbReference type="InterPro" id="IPR054289">
    <property type="entry name" value="DUF7025"/>
</dbReference>
<dbReference type="OrthoDB" id="10042665at2759"/>
<reference evidence="3" key="3">
    <citation type="submission" date="2010-09" db="EMBL/GenBank/DDBJ databases">
        <title>Annotation of Gaeumannomyces graminis var. tritici R3-111a-1.</title>
        <authorList>
            <consortium name="The Broad Institute Genome Sequencing Platform"/>
            <person name="Ma L.-J."/>
            <person name="Dead R."/>
            <person name="Young S.K."/>
            <person name="Zeng Q."/>
            <person name="Gargeya S."/>
            <person name="Fitzgerald M."/>
            <person name="Haas B."/>
            <person name="Abouelleil A."/>
            <person name="Alvarado L."/>
            <person name="Arachchi H.M."/>
            <person name="Berlin A."/>
            <person name="Brown A."/>
            <person name="Chapman S.B."/>
            <person name="Chen Z."/>
            <person name="Dunbar C."/>
            <person name="Freedman E."/>
            <person name="Gearin G."/>
            <person name="Gellesch M."/>
            <person name="Goldberg J."/>
            <person name="Griggs A."/>
            <person name="Gujja S."/>
            <person name="Heiman D."/>
            <person name="Howarth C."/>
            <person name="Larson L."/>
            <person name="Lui A."/>
            <person name="MacDonald P.J.P."/>
            <person name="Mehta T."/>
            <person name="Montmayeur A."/>
            <person name="Murphy C."/>
            <person name="Neiman D."/>
            <person name="Pearson M."/>
            <person name="Priest M."/>
            <person name="Roberts A."/>
            <person name="Saif S."/>
            <person name="Shea T."/>
            <person name="Shenoy N."/>
            <person name="Sisk P."/>
            <person name="Stolte C."/>
            <person name="Sykes S."/>
            <person name="Yandava C."/>
            <person name="Wortman J."/>
            <person name="Nusbaum C."/>
            <person name="Birren B."/>
        </authorList>
    </citation>
    <scope>NUCLEOTIDE SEQUENCE</scope>
    <source>
        <strain evidence="3">R3-111a-1</strain>
    </source>
</reference>
<dbReference type="STRING" id="644352.J3NR65"/>
<dbReference type="EMBL" id="GL385396">
    <property type="protein sequence ID" value="EJT78671.1"/>
    <property type="molecule type" value="Genomic_DNA"/>
</dbReference>
<dbReference type="Proteomes" id="UP000006039">
    <property type="component" value="Unassembled WGS sequence"/>
</dbReference>
<evidence type="ECO:0000313" key="3">
    <source>
        <dbReference type="EMBL" id="EJT78671.1"/>
    </source>
</evidence>
<feature type="region of interest" description="Disordered" evidence="1">
    <location>
        <begin position="20"/>
        <end position="62"/>
    </location>
</feature>
<dbReference type="PANTHER" id="PTHR46411:SF3">
    <property type="entry name" value="AAA+ ATPASE DOMAIN-CONTAINING PROTEIN"/>
    <property type="match status" value="1"/>
</dbReference>
<dbReference type="VEuPathDB" id="FungiDB:GGTG_03770"/>
<name>J3NR65_GAET3</name>
<dbReference type="Pfam" id="PF22942">
    <property type="entry name" value="DUF7025"/>
    <property type="match status" value="1"/>
</dbReference>
<protein>
    <recommendedName>
        <fullName evidence="2">AAA+ ATPase domain-containing protein</fullName>
    </recommendedName>
</protein>
<dbReference type="RefSeq" id="XP_009219816.1">
    <property type="nucleotide sequence ID" value="XM_009221552.1"/>
</dbReference>
<dbReference type="GO" id="GO:0016887">
    <property type="term" value="F:ATP hydrolysis activity"/>
    <property type="evidence" value="ECO:0007669"/>
    <property type="project" value="InterPro"/>
</dbReference>
<reference evidence="4" key="4">
    <citation type="journal article" date="2015" name="G3 (Bethesda)">
        <title>Genome sequences of three phytopathogenic species of the Magnaporthaceae family of fungi.</title>
        <authorList>
            <person name="Okagaki L.H."/>
            <person name="Nunes C.C."/>
            <person name="Sailsbery J."/>
            <person name="Clay B."/>
            <person name="Brown D."/>
            <person name="John T."/>
            <person name="Oh Y."/>
            <person name="Young N."/>
            <person name="Fitzgerald M."/>
            <person name="Haas B.J."/>
            <person name="Zeng Q."/>
            <person name="Young S."/>
            <person name="Adiconis X."/>
            <person name="Fan L."/>
            <person name="Levin J.Z."/>
            <person name="Mitchell T.K."/>
            <person name="Okubara P.A."/>
            <person name="Farman M.L."/>
            <person name="Kohn L.M."/>
            <person name="Birren B."/>
            <person name="Ma L.-J."/>
            <person name="Dean R.A."/>
        </authorList>
    </citation>
    <scope>NUCLEOTIDE SEQUENCE</scope>
    <source>
        <strain evidence="4">R3-111a-1</strain>
    </source>
</reference>
<dbReference type="EnsemblFungi" id="EJT78671">
    <property type="protein sequence ID" value="EJT78671"/>
    <property type="gene ID" value="GGTG_03770"/>
</dbReference>
<evidence type="ECO:0000313" key="4">
    <source>
        <dbReference type="EnsemblFungi" id="EJT78671"/>
    </source>
</evidence>
<evidence type="ECO:0000259" key="2">
    <source>
        <dbReference type="SMART" id="SM00382"/>
    </source>
</evidence>
<dbReference type="SUPFAM" id="SSF52540">
    <property type="entry name" value="P-loop containing nucleoside triphosphate hydrolases"/>
    <property type="match status" value="1"/>
</dbReference>
<gene>
    <name evidence="4" type="primary">20344228</name>
    <name evidence="3" type="ORF">GGTG_03770</name>
</gene>
<feature type="domain" description="AAA+ ATPase" evidence="2">
    <location>
        <begin position="504"/>
        <end position="631"/>
    </location>
</feature>
<dbReference type="SMART" id="SM00382">
    <property type="entry name" value="AAA"/>
    <property type="match status" value="1"/>
</dbReference>
<dbReference type="PANTHER" id="PTHR46411">
    <property type="entry name" value="FAMILY ATPASE, PUTATIVE-RELATED"/>
    <property type="match status" value="1"/>
</dbReference>
<dbReference type="eggNOG" id="KOG0730">
    <property type="taxonomic scope" value="Eukaryota"/>
</dbReference>
<dbReference type="Pfam" id="PF00004">
    <property type="entry name" value="AAA"/>
    <property type="match status" value="1"/>
</dbReference>
<feature type="region of interest" description="Disordered" evidence="1">
    <location>
        <begin position="654"/>
        <end position="688"/>
    </location>
</feature>
<dbReference type="AlphaFoldDB" id="J3NR65"/>
<evidence type="ECO:0000313" key="5">
    <source>
        <dbReference type="Proteomes" id="UP000006039"/>
    </source>
</evidence>
<dbReference type="InterPro" id="IPR003959">
    <property type="entry name" value="ATPase_AAA_core"/>
</dbReference>